<dbReference type="Proteomes" id="UP000198711">
    <property type="component" value="Unassembled WGS sequence"/>
</dbReference>
<dbReference type="Pfam" id="PF04773">
    <property type="entry name" value="FecR"/>
    <property type="match status" value="1"/>
</dbReference>
<dbReference type="InterPro" id="IPR006860">
    <property type="entry name" value="FecR"/>
</dbReference>
<dbReference type="Gene3D" id="2.60.120.1440">
    <property type="match status" value="1"/>
</dbReference>
<dbReference type="GO" id="GO:0016989">
    <property type="term" value="F:sigma factor antagonist activity"/>
    <property type="evidence" value="ECO:0007669"/>
    <property type="project" value="TreeGrafter"/>
</dbReference>
<dbReference type="PANTHER" id="PTHR30273">
    <property type="entry name" value="PERIPLASMIC SIGNAL SENSOR AND SIGMA FACTOR ACTIVATOR FECR-RELATED"/>
    <property type="match status" value="1"/>
</dbReference>
<dbReference type="PIRSF" id="PIRSF018266">
    <property type="entry name" value="FecR"/>
    <property type="match status" value="1"/>
</dbReference>
<evidence type="ECO:0000259" key="2">
    <source>
        <dbReference type="Pfam" id="PF16344"/>
    </source>
</evidence>
<protein>
    <submittedName>
        <fullName evidence="3">FecR family protein</fullName>
    </submittedName>
</protein>
<reference evidence="3 4" key="1">
    <citation type="submission" date="2016-10" db="EMBL/GenBank/DDBJ databases">
        <authorList>
            <person name="Varghese N."/>
            <person name="Submissions S."/>
        </authorList>
    </citation>
    <scope>NUCLEOTIDE SEQUENCE [LARGE SCALE GENOMIC DNA]</scope>
    <source>
        <strain evidence="3 4">DSM 25353</strain>
    </source>
</reference>
<dbReference type="InterPro" id="IPR032508">
    <property type="entry name" value="FecR_C"/>
</dbReference>
<dbReference type="Pfam" id="PF16344">
    <property type="entry name" value="FecR_C"/>
    <property type="match status" value="1"/>
</dbReference>
<dbReference type="AlphaFoldDB" id="A0A8X8LEK1"/>
<accession>A0A8X8LEK1</accession>
<comment type="caution">
    <text evidence="3">The sequence shown here is derived from an EMBL/GenBank/DDBJ whole genome shotgun (WGS) entry which is preliminary data.</text>
</comment>
<name>A0A8X8LEK1_9BACT</name>
<feature type="domain" description="FecR protein" evidence="1">
    <location>
        <begin position="131"/>
        <end position="225"/>
    </location>
</feature>
<dbReference type="RefSeq" id="WP_092723247.1">
    <property type="nucleotide sequence ID" value="NZ_FNNO01000004.1"/>
</dbReference>
<dbReference type="FunFam" id="2.60.120.1440:FF:000001">
    <property type="entry name" value="Putative anti-sigma factor"/>
    <property type="match status" value="1"/>
</dbReference>
<sequence>MQNDKLTELISRHLSGEASEEELAQLHAHLANHPQDQYFFDILSNYWQSHNNDNNPNDTTASGNHFNQLMEKALREDEETPIVVQRPLVHLMKRRWWQYAAAAVLIIGPAYWLWSGSSKTATATTSPKKNEITANKGARSKLRLPDGTTVWLNSDSKLTYNDHFNGSVREVELTGEGFFDVVKDPRHPFIVHTSGIDIRVLGTAFNVKSYPQSNTIEATLIRGLIEVARKDSPDGPKVYLHPHEKLVYRKEDSTFTATTDKSHVTANATETNMAISSVPHNLPDSTLPETAWVYNKLMFNGESFQEMADKMERWFNVKMVLEDEKVANYRFRVIFENETIEQALQALQLTASFNYKINQDHEVHIYKTR</sequence>
<evidence type="ECO:0000313" key="4">
    <source>
        <dbReference type="Proteomes" id="UP000198711"/>
    </source>
</evidence>
<organism evidence="3 4">
    <name type="scientific">Hydrobacter penzbergensis</name>
    <dbReference type="NCBI Taxonomy" id="1235997"/>
    <lineage>
        <taxon>Bacteria</taxon>
        <taxon>Pseudomonadati</taxon>
        <taxon>Bacteroidota</taxon>
        <taxon>Chitinophagia</taxon>
        <taxon>Chitinophagales</taxon>
        <taxon>Chitinophagaceae</taxon>
        <taxon>Hydrobacter</taxon>
    </lineage>
</organism>
<feature type="domain" description="Protein FecR C-terminal" evidence="2">
    <location>
        <begin position="296"/>
        <end position="360"/>
    </location>
</feature>
<evidence type="ECO:0000259" key="1">
    <source>
        <dbReference type="Pfam" id="PF04773"/>
    </source>
</evidence>
<evidence type="ECO:0000313" key="3">
    <source>
        <dbReference type="EMBL" id="SDW64228.1"/>
    </source>
</evidence>
<gene>
    <name evidence="3" type="ORF">SAMN05444410_104191</name>
</gene>
<dbReference type="PANTHER" id="PTHR30273:SF2">
    <property type="entry name" value="PROTEIN FECR"/>
    <property type="match status" value="1"/>
</dbReference>
<dbReference type="InterPro" id="IPR012373">
    <property type="entry name" value="Ferrdict_sens_TM"/>
</dbReference>
<keyword evidence="4" id="KW-1185">Reference proteome</keyword>
<dbReference type="Gene3D" id="3.55.50.30">
    <property type="match status" value="1"/>
</dbReference>
<proteinExistence type="predicted"/>
<dbReference type="EMBL" id="FNNO01000004">
    <property type="protein sequence ID" value="SDW64228.1"/>
    <property type="molecule type" value="Genomic_DNA"/>
</dbReference>